<dbReference type="AlphaFoldDB" id="A0A059A3N3"/>
<dbReference type="EMBL" id="KK198763">
    <property type="protein sequence ID" value="KCW48413.1"/>
    <property type="molecule type" value="Genomic_DNA"/>
</dbReference>
<evidence type="ECO:0000313" key="2">
    <source>
        <dbReference type="EMBL" id="KCW48413.1"/>
    </source>
</evidence>
<gene>
    <name evidence="2" type="ORF">EUGRSUZ_K02117</name>
</gene>
<dbReference type="Gramene" id="KCW48413">
    <property type="protein sequence ID" value="KCW48413"/>
    <property type="gene ID" value="EUGRSUZ_K02117"/>
</dbReference>
<feature type="region of interest" description="Disordered" evidence="1">
    <location>
        <begin position="1"/>
        <end position="30"/>
    </location>
</feature>
<protein>
    <submittedName>
        <fullName evidence="2">Uncharacterized protein</fullName>
    </submittedName>
</protein>
<dbReference type="InParanoid" id="A0A059A3N3"/>
<accession>A0A059A3N3</accession>
<organism evidence="2">
    <name type="scientific">Eucalyptus grandis</name>
    <name type="common">Flooded gum</name>
    <dbReference type="NCBI Taxonomy" id="71139"/>
    <lineage>
        <taxon>Eukaryota</taxon>
        <taxon>Viridiplantae</taxon>
        <taxon>Streptophyta</taxon>
        <taxon>Embryophyta</taxon>
        <taxon>Tracheophyta</taxon>
        <taxon>Spermatophyta</taxon>
        <taxon>Magnoliopsida</taxon>
        <taxon>eudicotyledons</taxon>
        <taxon>Gunneridae</taxon>
        <taxon>Pentapetalae</taxon>
        <taxon>rosids</taxon>
        <taxon>malvids</taxon>
        <taxon>Myrtales</taxon>
        <taxon>Myrtaceae</taxon>
        <taxon>Myrtoideae</taxon>
        <taxon>Eucalypteae</taxon>
        <taxon>Eucalyptus</taxon>
    </lineage>
</organism>
<sequence>MKYEHQTLQKKKKKKKRLSPLGHDGPERHRPVILPLLGAFARPARIYSGLGTAAQKISHQEPCPFSLTVLPPLGSPASATELGDLKARPALRDVLPPLFSSLCVGRCATAAAVGSFHVSLHQKIHVHAHALILDSLGLEISFCRIAFPCPEKWLIRAMRANP</sequence>
<reference evidence="2" key="1">
    <citation type="submission" date="2013-07" db="EMBL/GenBank/DDBJ databases">
        <title>The genome of Eucalyptus grandis.</title>
        <authorList>
            <person name="Schmutz J."/>
            <person name="Hayes R."/>
            <person name="Myburg A."/>
            <person name="Tuskan G."/>
            <person name="Grattapaglia D."/>
            <person name="Rokhsar D.S."/>
        </authorList>
    </citation>
    <scope>NUCLEOTIDE SEQUENCE</scope>
    <source>
        <tissue evidence="2">Leaf extractions</tissue>
    </source>
</reference>
<feature type="compositionally biased region" description="Basic residues" evidence="1">
    <location>
        <begin position="8"/>
        <end position="18"/>
    </location>
</feature>
<name>A0A059A3N3_EUCGR</name>
<proteinExistence type="predicted"/>
<evidence type="ECO:0000256" key="1">
    <source>
        <dbReference type="SAM" id="MobiDB-lite"/>
    </source>
</evidence>